<dbReference type="PROSITE" id="PS50005">
    <property type="entry name" value="TPR"/>
    <property type="match status" value="4"/>
</dbReference>
<feature type="region of interest" description="Disordered" evidence="4">
    <location>
        <begin position="317"/>
        <end position="353"/>
    </location>
</feature>
<evidence type="ECO:0000256" key="2">
    <source>
        <dbReference type="ARBA" id="ARBA00022803"/>
    </source>
</evidence>
<evidence type="ECO:0000256" key="4">
    <source>
        <dbReference type="SAM" id="MobiDB-lite"/>
    </source>
</evidence>
<evidence type="ECO:0000256" key="1">
    <source>
        <dbReference type="ARBA" id="ARBA00022737"/>
    </source>
</evidence>
<dbReference type="Pfam" id="PF18833">
    <property type="entry name" value="TPR_22"/>
    <property type="match status" value="1"/>
</dbReference>
<dbReference type="InterPro" id="IPR039226">
    <property type="entry name" value="Ski3/TTC37"/>
</dbReference>
<keyword evidence="6" id="KW-1185">Reference proteome</keyword>
<evidence type="ECO:0000256" key="3">
    <source>
        <dbReference type="PROSITE-ProRule" id="PRU00339"/>
    </source>
</evidence>
<sequence length="1446" mass="159838">MSKQLKVVREAIKQQKWDEAVQQAQDIIDNDSKSYQAYVFLAFALDKKNKLADAEKAYETATSLRPADPQAWQGLIKLYEKQGDTKLLQYKQAAPKLAAIFHEQEDMYKCQDVVDKFVDFARSQGSRTQYADALEVMLPGSPIYDALEGRFPHPAKTYEIVAQILETDEKKRINTLIGERRTRIGAKVSEVTVEVNREVLSQSKLGHIYEQLINWTNDDDIRRQYEEKLLQFRHDRLMNFLPGPEKQAELAVVQKLAADMVIIKHPYRLAWDVAINWQDHEEIKDYNVDTLVDYCSLFPETDLCKILTGYMTSSISPFSKKPSASSPPTETPAESQAEDESSEDEEDGGAPTLVIPFTDEDRLLMMIDGISTSDSLLAHRLMGEYYQHLEEYESNVELMRKAMKLLGQRAQKIGKSFNHTNQAYMLYLGTALVFYQSPRHHGEAKSLFDKILDVNPSSTPAQIGVGLIYEEEEEYDQAISFLEKALKRDGSNLRVKAEVAWLYSMKGDFARGKSDLEDILGLMTSKGSSTSKELLAQTQHRLGVCIWNLDTSKDARKSRDGAYACFLAALKSDISYAPAYTSLGVYYADYGRDKKRARKCFLKAVELSSAEIASAERLARSFADDGDWDRVELVAQRVIDSGKIRPPPGSKRKGVSWPFSALGVALLNKQDYHRSVTSFQSALRMAPNNYHSWVGLGEAYHNAGRHTAAKKAILNAQRLEVALGEKALGDTWFTKYLLGNIERETGEYDNAILLYREVTKNRQDEAGVMLALMQTMVESAHDCVENGYFGKSVSLATETVEFAQSSSDAVSGTFNFWKALGDACSIFSKVQSCIGQFPVDAIKTLVGQGDDQDAAYSIMQDVDGVSKDLGFADGLSPPNDTLGVELTRCLHAMILAHKRAVHLSSHDVHAQSIAFYNLGWAEYRAHSCLPAELRIKSSRYHMAAVRCFKRAIELEAGNPDFWNSLGVITSEINPSVAQHSFVRALYLDERGVHVWANFGALALLQNDLQLANEAFTRAQSTDPDYAHAWLGQGFVALLYGDVKEARSLFTHATNIAECSSAVTRKQFGVSIFDHILTSPNGPKLNDLIQPLFGLRQLQRLQPQDMVYGHLSTLFLERVGDHARSIGALEDICGKLEAHYEETESPQVLGQFALAKTDLARMYLASGKNEEAVECGETALQLSSDDSGNELTAEQRTRARLSAHLTVGLAKYFSKSPSEALTYLEAALEESNSNPDVICLLAQVLWAIGTEEARDRAREVLFSVIESDATHVQSVLLLGAVALLDGDEESMEAVMAELQALRASDKPVESEQAKIGEVLGATSFLSASASKQETGEDMVSQSQINTFLYPNLPHGWTSLSELGGEDHAAEVALQVASLKIPPAGPLDTREFARAFAGTGVAADAQMAAFMAPSLGTGGGGVEGGDYGCKGGVMRMLKVVAVMMRLGQ</sequence>
<feature type="compositionally biased region" description="Acidic residues" evidence="4">
    <location>
        <begin position="336"/>
        <end position="348"/>
    </location>
</feature>
<feature type="repeat" description="TPR" evidence="3">
    <location>
        <begin position="459"/>
        <end position="492"/>
    </location>
</feature>
<dbReference type="EMBL" id="JAQQWE010000010">
    <property type="protein sequence ID" value="KAK7937193.1"/>
    <property type="molecule type" value="Genomic_DNA"/>
</dbReference>
<dbReference type="SUPFAM" id="SSF48452">
    <property type="entry name" value="TPR-like"/>
    <property type="match status" value="4"/>
</dbReference>
<accession>A0ABR1PS81</accession>
<gene>
    <name evidence="5" type="ORF">PG986_014061</name>
</gene>
<feature type="compositionally biased region" description="Low complexity" evidence="4">
    <location>
        <begin position="317"/>
        <end position="335"/>
    </location>
</feature>
<feature type="repeat" description="TPR" evidence="3">
    <location>
        <begin position="1152"/>
        <end position="1185"/>
    </location>
</feature>
<dbReference type="Pfam" id="PF13432">
    <property type="entry name" value="TPR_16"/>
    <property type="match status" value="3"/>
</dbReference>
<dbReference type="GeneID" id="92083345"/>
<keyword evidence="2 3" id="KW-0802">TPR repeat</keyword>
<comment type="caution">
    <text evidence="5">The sequence shown here is derived from an EMBL/GenBank/DDBJ whole genome shotgun (WGS) entry which is preliminary data.</text>
</comment>
<dbReference type="PANTHER" id="PTHR15704:SF7">
    <property type="entry name" value="SUPERKILLER COMPLEX PROTEIN 3"/>
    <property type="match status" value="1"/>
</dbReference>
<name>A0ABR1PS81_9PEZI</name>
<dbReference type="Proteomes" id="UP001391051">
    <property type="component" value="Unassembled WGS sequence"/>
</dbReference>
<dbReference type="PANTHER" id="PTHR15704">
    <property type="entry name" value="SUPERKILLER 3 PROTEIN-RELATED"/>
    <property type="match status" value="1"/>
</dbReference>
<evidence type="ECO:0000313" key="6">
    <source>
        <dbReference type="Proteomes" id="UP001391051"/>
    </source>
</evidence>
<dbReference type="InterPro" id="IPR011990">
    <property type="entry name" value="TPR-like_helical_dom_sf"/>
</dbReference>
<dbReference type="RefSeq" id="XP_066692521.1">
    <property type="nucleotide sequence ID" value="XM_066850283.1"/>
</dbReference>
<reference evidence="5 6" key="1">
    <citation type="submission" date="2023-01" db="EMBL/GenBank/DDBJ databases">
        <title>Analysis of 21 Apiospora genomes using comparative genomics revels a genus with tremendous synthesis potential of carbohydrate active enzymes and secondary metabolites.</title>
        <authorList>
            <person name="Sorensen T."/>
        </authorList>
    </citation>
    <scope>NUCLEOTIDE SEQUENCE [LARGE SCALE GENOMIC DNA]</scope>
    <source>
        <strain evidence="5 6">CBS 24483</strain>
    </source>
</reference>
<feature type="repeat" description="TPR" evidence="3">
    <location>
        <begin position="656"/>
        <end position="689"/>
    </location>
</feature>
<dbReference type="Gene3D" id="1.25.40.10">
    <property type="entry name" value="Tetratricopeptide repeat domain"/>
    <property type="match status" value="5"/>
</dbReference>
<proteinExistence type="predicted"/>
<dbReference type="Pfam" id="PF13181">
    <property type="entry name" value="TPR_8"/>
    <property type="match status" value="1"/>
</dbReference>
<dbReference type="SMART" id="SM00028">
    <property type="entry name" value="TPR"/>
    <property type="match status" value="11"/>
</dbReference>
<protein>
    <submittedName>
        <fullName evidence="5">Antiviral protein</fullName>
    </submittedName>
</protein>
<dbReference type="InterPro" id="IPR040962">
    <property type="entry name" value="TPR_22"/>
</dbReference>
<keyword evidence="1" id="KW-0677">Repeat</keyword>
<evidence type="ECO:0000313" key="5">
    <source>
        <dbReference type="EMBL" id="KAK7937193.1"/>
    </source>
</evidence>
<feature type="repeat" description="TPR" evidence="3">
    <location>
        <begin position="992"/>
        <end position="1025"/>
    </location>
</feature>
<dbReference type="InterPro" id="IPR019734">
    <property type="entry name" value="TPR_rpt"/>
</dbReference>
<organism evidence="5 6">
    <name type="scientific">Apiospora aurea</name>
    <dbReference type="NCBI Taxonomy" id="335848"/>
    <lineage>
        <taxon>Eukaryota</taxon>
        <taxon>Fungi</taxon>
        <taxon>Dikarya</taxon>
        <taxon>Ascomycota</taxon>
        <taxon>Pezizomycotina</taxon>
        <taxon>Sordariomycetes</taxon>
        <taxon>Xylariomycetidae</taxon>
        <taxon>Amphisphaeriales</taxon>
        <taxon>Apiosporaceae</taxon>
        <taxon>Apiospora</taxon>
    </lineage>
</organism>